<keyword evidence="2" id="KW-1133">Transmembrane helix</keyword>
<dbReference type="EMBL" id="MU154594">
    <property type="protein sequence ID" value="KAF9492877.1"/>
    <property type="molecule type" value="Genomic_DNA"/>
</dbReference>
<comment type="caution">
    <text evidence="3">The sequence shown here is derived from an EMBL/GenBank/DDBJ whole genome shotgun (WGS) entry which is preliminary data.</text>
</comment>
<dbReference type="Proteomes" id="UP000807025">
    <property type="component" value="Unassembled WGS sequence"/>
</dbReference>
<keyword evidence="2" id="KW-0812">Transmembrane</keyword>
<feature type="transmembrane region" description="Helical" evidence="2">
    <location>
        <begin position="488"/>
        <end position="508"/>
    </location>
</feature>
<evidence type="ECO:0000313" key="4">
    <source>
        <dbReference type="Proteomes" id="UP000807025"/>
    </source>
</evidence>
<evidence type="ECO:0000256" key="2">
    <source>
        <dbReference type="SAM" id="Phobius"/>
    </source>
</evidence>
<name>A0A9P6D6D5_PLEER</name>
<reference evidence="3" key="1">
    <citation type="submission" date="2020-11" db="EMBL/GenBank/DDBJ databases">
        <authorList>
            <consortium name="DOE Joint Genome Institute"/>
            <person name="Ahrendt S."/>
            <person name="Riley R."/>
            <person name="Andreopoulos W."/>
            <person name="Labutti K."/>
            <person name="Pangilinan J."/>
            <person name="Ruiz-Duenas F.J."/>
            <person name="Barrasa J.M."/>
            <person name="Sanchez-Garcia M."/>
            <person name="Camarero S."/>
            <person name="Miyauchi S."/>
            <person name="Serrano A."/>
            <person name="Linde D."/>
            <person name="Babiker R."/>
            <person name="Drula E."/>
            <person name="Ayuso-Fernandez I."/>
            <person name="Pacheco R."/>
            <person name="Padilla G."/>
            <person name="Ferreira P."/>
            <person name="Barriuso J."/>
            <person name="Kellner H."/>
            <person name="Castanera R."/>
            <person name="Alfaro M."/>
            <person name="Ramirez L."/>
            <person name="Pisabarro A.G."/>
            <person name="Kuo A."/>
            <person name="Tritt A."/>
            <person name="Lipzen A."/>
            <person name="He G."/>
            <person name="Yan M."/>
            <person name="Ng V."/>
            <person name="Cullen D."/>
            <person name="Martin F."/>
            <person name="Rosso M.-N."/>
            <person name="Henrissat B."/>
            <person name="Hibbett D."/>
            <person name="Martinez A.T."/>
            <person name="Grigoriev I.V."/>
        </authorList>
    </citation>
    <scope>NUCLEOTIDE SEQUENCE</scope>
    <source>
        <strain evidence="3">ATCC 90797</strain>
    </source>
</reference>
<evidence type="ECO:0000256" key="1">
    <source>
        <dbReference type="SAM" id="MobiDB-lite"/>
    </source>
</evidence>
<dbReference type="OrthoDB" id="3083771at2759"/>
<accession>A0A9P6D6D5</accession>
<feature type="region of interest" description="Disordered" evidence="1">
    <location>
        <begin position="522"/>
        <end position="541"/>
    </location>
</feature>
<organism evidence="3 4">
    <name type="scientific">Pleurotus eryngii</name>
    <name type="common">Boletus of the steppes</name>
    <dbReference type="NCBI Taxonomy" id="5323"/>
    <lineage>
        <taxon>Eukaryota</taxon>
        <taxon>Fungi</taxon>
        <taxon>Dikarya</taxon>
        <taxon>Basidiomycota</taxon>
        <taxon>Agaricomycotina</taxon>
        <taxon>Agaricomycetes</taxon>
        <taxon>Agaricomycetidae</taxon>
        <taxon>Agaricales</taxon>
        <taxon>Pleurotineae</taxon>
        <taxon>Pleurotaceae</taxon>
        <taxon>Pleurotus</taxon>
    </lineage>
</organism>
<keyword evidence="4" id="KW-1185">Reference proteome</keyword>
<dbReference type="InterPro" id="IPR036322">
    <property type="entry name" value="WD40_repeat_dom_sf"/>
</dbReference>
<keyword evidence="2" id="KW-0472">Membrane</keyword>
<evidence type="ECO:0000313" key="3">
    <source>
        <dbReference type="EMBL" id="KAF9492877.1"/>
    </source>
</evidence>
<dbReference type="SUPFAM" id="SSF50978">
    <property type="entry name" value="WD40 repeat-like"/>
    <property type="match status" value="1"/>
</dbReference>
<proteinExistence type="predicted"/>
<dbReference type="AlphaFoldDB" id="A0A9P6D6D5"/>
<gene>
    <name evidence="3" type="ORF">BDN71DRAFT_1572832</name>
</gene>
<sequence>MSSNLPFLGSVALQKAKVQPGLLHVSVTRIKYSSPAHGLIAVADLDRTLMESEIYVGFSNSNVIGYVIDKDMRDHTKDPHHRLSFNNPIYNIAFSLSGSQFAIAYREQVKIVKRWSFVPTLPTISVLELYGPSLPQPQTPLAMSPTQDLIIIVHMHSGAESYSIPDCTLLLKQDIYKHSIIRKDHIYRVDMVFVNSDTVAIGGAELILMFSNVRTGSKHDSISAPVLRDASSCSLQRLDVTCRPSDQTFRLITTDSNARNINCHILQFLESSPSAQDTQKGRIFGLGCSKICIGIFMVMLEVALRKSAILPAVVRFWPDNIVVDLPFSLPPKFQAVPDPVVVSVPVVMPVAVSDPVVASEPAALASCPVSSTLCIDPTDHEDMSSHQSASQSHVLLAPTTNSAPLSSPSLHLSESKVTSPELTCTELESSANIEANCDDSPPSDPIGKGTPTLVVTTTLLEATPPSTVTVIQMTERIITIREPSISIVVHYLITFTVVSLALTVFYRLEQIRAWFINLSSKGPKEAPVTVDKQDQEQLEGN</sequence>
<protein>
    <submittedName>
        <fullName evidence="3">Uncharacterized protein</fullName>
    </submittedName>
</protein>